<feature type="transmembrane region" description="Helical" evidence="2">
    <location>
        <begin position="71"/>
        <end position="88"/>
    </location>
</feature>
<evidence type="ECO:0000313" key="4">
    <source>
        <dbReference type="EMBL" id="MCL1043857.1"/>
    </source>
</evidence>
<reference evidence="4 5" key="1">
    <citation type="submission" date="2022-01" db="EMBL/GenBank/DDBJ databases">
        <title>Whole genome-based taxonomy of the Shewanellaceae.</title>
        <authorList>
            <person name="Martin-Rodriguez A.J."/>
        </authorList>
    </citation>
    <scope>NUCLEOTIDE SEQUENCE [LARGE SCALE GENOMIC DNA]</scope>
    <source>
        <strain evidence="4 5">DSM 24955</strain>
    </source>
</reference>
<evidence type="ECO:0000256" key="1">
    <source>
        <dbReference type="SAM" id="MobiDB-lite"/>
    </source>
</evidence>
<sequence length="594" mass="66811">MFDSSFLSLLWANFHFIRPWALCLLLPLALIVYIRWHRNEAAQSQQVLPEHLRKALTVGEQGWRKLLPLKLLTVLMMMGIIVSAGPTWNRYESPFNEDKAALVVLVDLSQSMLEKDVAPNRLIRAQHKILDLIELRSGGKTGLIAYAGSAHVVAPLTEDKQVFTPFVSALAPEIMPVEGKQAQEALTLVDTLLADEVGASVILFTDGMVPNAIDAYEAYFEHSAHQLLILGVGNSNREATIPLDVRSLETLASKANASLQLVTVDNQDVQWLIRKIDRHMQISTDSIMPWKDMGYYLLFPMALLLLLWFRKGWLVHWGLVLIVCGSSVVAPSPAYAATSSIPQDESASVKAQPSNPDTDSNLQASESSELASQELKTDVWQNIHQAWLDFWFTPDQQGDRAFHQQEYFQAAQYYQDPLRKGIAYYYAAQYKAAQISFMQQPSHLSLFYAGSALARQREYIAARNLLRDLINEMDKSPLESEVQLRADVAHNLAAVQAIIDEINRFSESQQGTTDGLEESTELGKDEPLTSDGFEEIAPEEVLGKDTLNAREILGSEELANKWLSRVEADPKRFLQAKFYLQRQLQLQQKQDEAQ</sequence>
<accession>A0ABT0KJ58</accession>
<dbReference type="InterPro" id="IPR050768">
    <property type="entry name" value="UPF0353/GerABKA_families"/>
</dbReference>
<organism evidence="4 5">
    <name type="scientific">Shewanella electrodiphila</name>
    <dbReference type="NCBI Taxonomy" id="934143"/>
    <lineage>
        <taxon>Bacteria</taxon>
        <taxon>Pseudomonadati</taxon>
        <taxon>Pseudomonadota</taxon>
        <taxon>Gammaproteobacteria</taxon>
        <taxon>Alteromonadales</taxon>
        <taxon>Shewanellaceae</taxon>
        <taxon>Shewanella</taxon>
    </lineage>
</organism>
<dbReference type="PANTHER" id="PTHR22550">
    <property type="entry name" value="SPORE GERMINATION PROTEIN"/>
    <property type="match status" value="1"/>
</dbReference>
<dbReference type="SUPFAM" id="SSF53300">
    <property type="entry name" value="vWA-like"/>
    <property type="match status" value="1"/>
</dbReference>
<name>A0ABT0KJ58_9GAMM</name>
<feature type="region of interest" description="Disordered" evidence="1">
    <location>
        <begin position="345"/>
        <end position="367"/>
    </location>
</feature>
<gene>
    <name evidence="4" type="ORF">L2737_00730</name>
</gene>
<feature type="domain" description="VWFA" evidence="3">
    <location>
        <begin position="101"/>
        <end position="280"/>
    </location>
</feature>
<evidence type="ECO:0000256" key="2">
    <source>
        <dbReference type="SAM" id="Phobius"/>
    </source>
</evidence>
<dbReference type="EMBL" id="JAKIKU010000001">
    <property type="protein sequence ID" value="MCL1043857.1"/>
    <property type="molecule type" value="Genomic_DNA"/>
</dbReference>
<dbReference type="PANTHER" id="PTHR22550:SF14">
    <property type="entry name" value="VWFA DOMAIN-CONTAINING PROTEIN"/>
    <property type="match status" value="1"/>
</dbReference>
<dbReference type="PROSITE" id="PS50234">
    <property type="entry name" value="VWFA"/>
    <property type="match status" value="1"/>
</dbReference>
<keyword evidence="2" id="KW-1133">Transmembrane helix</keyword>
<dbReference type="Gene3D" id="3.40.50.410">
    <property type="entry name" value="von Willebrand factor, type A domain"/>
    <property type="match status" value="1"/>
</dbReference>
<keyword evidence="2" id="KW-0812">Transmembrane</keyword>
<feature type="transmembrane region" description="Helical" evidence="2">
    <location>
        <begin position="16"/>
        <end position="36"/>
    </location>
</feature>
<keyword evidence="5" id="KW-1185">Reference proteome</keyword>
<protein>
    <submittedName>
        <fullName evidence="4">VWA domain-containing protein</fullName>
    </submittedName>
</protein>
<dbReference type="SMART" id="SM00327">
    <property type="entry name" value="VWA"/>
    <property type="match status" value="1"/>
</dbReference>
<proteinExistence type="predicted"/>
<feature type="region of interest" description="Disordered" evidence="1">
    <location>
        <begin position="508"/>
        <end position="533"/>
    </location>
</feature>
<dbReference type="Pfam" id="PF13519">
    <property type="entry name" value="VWA_2"/>
    <property type="match status" value="1"/>
</dbReference>
<comment type="caution">
    <text evidence="4">The sequence shown here is derived from an EMBL/GenBank/DDBJ whole genome shotgun (WGS) entry which is preliminary data.</text>
</comment>
<evidence type="ECO:0000259" key="3">
    <source>
        <dbReference type="PROSITE" id="PS50234"/>
    </source>
</evidence>
<feature type="compositionally biased region" description="Polar residues" evidence="1">
    <location>
        <begin position="345"/>
        <end position="361"/>
    </location>
</feature>
<dbReference type="InterPro" id="IPR002035">
    <property type="entry name" value="VWF_A"/>
</dbReference>
<evidence type="ECO:0000313" key="5">
    <source>
        <dbReference type="Proteomes" id="UP001202134"/>
    </source>
</evidence>
<keyword evidence="2" id="KW-0472">Membrane</keyword>
<dbReference type="Proteomes" id="UP001202134">
    <property type="component" value="Unassembled WGS sequence"/>
</dbReference>
<dbReference type="InterPro" id="IPR036465">
    <property type="entry name" value="vWFA_dom_sf"/>
</dbReference>
<dbReference type="RefSeq" id="WP_248954440.1">
    <property type="nucleotide sequence ID" value="NZ_JAKIKU010000001.1"/>
</dbReference>